<comment type="cofactor">
    <cofactor evidence="1">
        <name>pantetheine 4'-phosphate</name>
        <dbReference type="ChEBI" id="CHEBI:47942"/>
    </cofactor>
</comment>
<dbReference type="InterPro" id="IPR000873">
    <property type="entry name" value="AMP-dep_synth/lig_dom"/>
</dbReference>
<keyword evidence="7" id="KW-0045">Antibiotic biosynthesis</keyword>
<keyword evidence="4" id="KW-0596">Phosphopantetheine</keyword>
<dbReference type="PROSITE" id="PS00012">
    <property type="entry name" value="PHOSPHOPANTETHEINE"/>
    <property type="match status" value="1"/>
</dbReference>
<gene>
    <name evidence="9" type="ordered locus">Dtox_2675</name>
</gene>
<dbReference type="FunFam" id="3.30.300.30:FF:000010">
    <property type="entry name" value="Enterobactin synthetase component F"/>
    <property type="match status" value="1"/>
</dbReference>
<dbReference type="Proteomes" id="UP000002217">
    <property type="component" value="Chromosome"/>
</dbReference>
<dbReference type="InterPro" id="IPR023213">
    <property type="entry name" value="CAT-like_dom_sf"/>
</dbReference>
<dbReference type="CDD" id="cd19535">
    <property type="entry name" value="Cyc_NRPS"/>
    <property type="match status" value="2"/>
</dbReference>
<dbReference type="Gene3D" id="3.30.559.30">
    <property type="entry name" value="Nonribosomal peptide synthetase, condensation domain"/>
    <property type="match status" value="2"/>
</dbReference>
<dbReference type="Gene3D" id="3.40.50.980">
    <property type="match status" value="2"/>
</dbReference>
<comment type="pathway">
    <text evidence="2">Siderophore biosynthesis.</text>
</comment>
<reference evidence="9 10" key="1">
    <citation type="journal article" date="2009" name="Stand. Genomic Sci.">
        <title>Complete genome sequence of Desulfotomaculum acetoxidans type strain (5575).</title>
        <authorList>
            <person name="Spring S."/>
            <person name="Lapidus A."/>
            <person name="Schroder M."/>
            <person name="Gleim D."/>
            <person name="Sims D."/>
            <person name="Meincke L."/>
            <person name="Glavina Del Rio T."/>
            <person name="Tice H."/>
            <person name="Copeland A."/>
            <person name="Cheng J.F."/>
            <person name="Lucas S."/>
            <person name="Chen F."/>
            <person name="Nolan M."/>
            <person name="Bruce D."/>
            <person name="Goodwin L."/>
            <person name="Pitluck S."/>
            <person name="Ivanova N."/>
            <person name="Mavromatis K."/>
            <person name="Mikhailova N."/>
            <person name="Pati A."/>
            <person name="Chen A."/>
            <person name="Palaniappan K."/>
            <person name="Land M."/>
            <person name="Hauser L."/>
            <person name="Chang Y.J."/>
            <person name="Jeffries C.D."/>
            <person name="Chain P."/>
            <person name="Saunders E."/>
            <person name="Brettin T."/>
            <person name="Detter J.C."/>
            <person name="Goker M."/>
            <person name="Bristow J."/>
            <person name="Eisen J.A."/>
            <person name="Markowitz V."/>
            <person name="Hugenholtz P."/>
            <person name="Kyrpides N.C."/>
            <person name="Klenk H.P."/>
            <person name="Han C."/>
        </authorList>
    </citation>
    <scope>NUCLEOTIDE SEQUENCE [LARGE SCALE GENOMIC DNA]</scope>
    <source>
        <strain evidence="10">ATCC 49208 / DSM 771 / VKM B-1644</strain>
    </source>
</reference>
<dbReference type="PANTHER" id="PTHR45527">
    <property type="entry name" value="NONRIBOSOMAL PEPTIDE SYNTHETASE"/>
    <property type="match status" value="1"/>
</dbReference>
<keyword evidence="6" id="KW-0436">Ligase</keyword>
<evidence type="ECO:0000259" key="8">
    <source>
        <dbReference type="PROSITE" id="PS50075"/>
    </source>
</evidence>
<protein>
    <submittedName>
        <fullName evidence="9">Amino acid adenylation domain protein</fullName>
    </submittedName>
</protein>
<dbReference type="InterPro" id="IPR001242">
    <property type="entry name" value="Condensation_dom"/>
</dbReference>
<proteinExistence type="inferred from homology"/>
<dbReference type="RefSeq" id="WP_015758151.1">
    <property type="nucleotide sequence ID" value="NC_013216.1"/>
</dbReference>
<dbReference type="GO" id="GO:0017000">
    <property type="term" value="P:antibiotic biosynthetic process"/>
    <property type="evidence" value="ECO:0007669"/>
    <property type="project" value="UniProtKB-KW"/>
</dbReference>
<dbReference type="Gene3D" id="2.30.38.10">
    <property type="entry name" value="Luciferase, Domain 3"/>
    <property type="match status" value="1"/>
</dbReference>
<dbReference type="FunFam" id="3.40.50.980:FF:000001">
    <property type="entry name" value="Non-ribosomal peptide synthetase"/>
    <property type="match status" value="1"/>
</dbReference>
<dbReference type="NCBIfam" id="NF003417">
    <property type="entry name" value="PRK04813.1"/>
    <property type="match status" value="2"/>
</dbReference>
<dbReference type="InterPro" id="IPR020845">
    <property type="entry name" value="AMP-binding_CS"/>
</dbReference>
<evidence type="ECO:0000256" key="6">
    <source>
        <dbReference type="ARBA" id="ARBA00022598"/>
    </source>
</evidence>
<evidence type="ECO:0000256" key="7">
    <source>
        <dbReference type="ARBA" id="ARBA00023194"/>
    </source>
</evidence>
<comment type="similarity">
    <text evidence="3">Belongs to the ATP-dependent AMP-binding enzyme family.</text>
</comment>
<dbReference type="Gene3D" id="3.40.50.12780">
    <property type="entry name" value="N-terminal domain of ligase-like"/>
    <property type="match status" value="1"/>
</dbReference>
<dbReference type="GO" id="GO:0008610">
    <property type="term" value="P:lipid biosynthetic process"/>
    <property type="evidence" value="ECO:0007669"/>
    <property type="project" value="UniProtKB-ARBA"/>
</dbReference>
<dbReference type="GO" id="GO:0031177">
    <property type="term" value="F:phosphopantetheine binding"/>
    <property type="evidence" value="ECO:0007669"/>
    <property type="project" value="TreeGrafter"/>
</dbReference>
<dbReference type="InterPro" id="IPR045851">
    <property type="entry name" value="AMP-bd_C_sf"/>
</dbReference>
<keyword evidence="10" id="KW-1185">Reference proteome</keyword>
<dbReference type="InterPro" id="IPR025110">
    <property type="entry name" value="AMP-bd_C"/>
</dbReference>
<dbReference type="Gene3D" id="3.30.300.30">
    <property type="match status" value="2"/>
</dbReference>
<dbReference type="Pfam" id="PF00550">
    <property type="entry name" value="PP-binding"/>
    <property type="match status" value="3"/>
</dbReference>
<dbReference type="PROSITE" id="PS00455">
    <property type="entry name" value="AMP_BINDING"/>
    <property type="match status" value="2"/>
</dbReference>
<evidence type="ECO:0000256" key="5">
    <source>
        <dbReference type="ARBA" id="ARBA00022553"/>
    </source>
</evidence>
<dbReference type="EMBL" id="CP001720">
    <property type="protein sequence ID" value="ACV63457.1"/>
    <property type="molecule type" value="Genomic_DNA"/>
</dbReference>
<dbReference type="eggNOG" id="COG1020">
    <property type="taxonomic scope" value="Bacteria"/>
</dbReference>
<dbReference type="FunFam" id="3.30.559.30:FF:000006">
    <property type="entry name" value="Yersiniabactin polyketide/non-ribosomal peptide synthetase"/>
    <property type="match status" value="2"/>
</dbReference>
<dbReference type="InterPro" id="IPR057737">
    <property type="entry name" value="Condensation_MtbB-like"/>
</dbReference>
<dbReference type="GO" id="GO:0043041">
    <property type="term" value="P:amino acid activation for nonribosomal peptide biosynthetic process"/>
    <property type="evidence" value="ECO:0007669"/>
    <property type="project" value="TreeGrafter"/>
</dbReference>
<dbReference type="InterPro" id="IPR036736">
    <property type="entry name" value="ACP-like_sf"/>
</dbReference>
<dbReference type="HOGENOM" id="CLU_000022_40_1_9"/>
<dbReference type="CDD" id="cd12114">
    <property type="entry name" value="A_NRPS_TlmIV_like"/>
    <property type="match status" value="2"/>
</dbReference>
<dbReference type="Gene3D" id="3.30.559.10">
    <property type="entry name" value="Chloramphenicol acetyltransferase-like domain"/>
    <property type="match status" value="2"/>
</dbReference>
<dbReference type="FunFam" id="3.30.559.10:FF:000023">
    <property type="entry name" value="Non-ribosomal peptide synthetase"/>
    <property type="match status" value="2"/>
</dbReference>
<dbReference type="GO" id="GO:0044550">
    <property type="term" value="P:secondary metabolite biosynthetic process"/>
    <property type="evidence" value="ECO:0007669"/>
    <property type="project" value="UniProtKB-ARBA"/>
</dbReference>
<evidence type="ECO:0000313" key="10">
    <source>
        <dbReference type="Proteomes" id="UP000002217"/>
    </source>
</evidence>
<feature type="domain" description="Carrier" evidence="8">
    <location>
        <begin position="1072"/>
        <end position="1147"/>
    </location>
</feature>
<accession>C8W161</accession>
<dbReference type="GO" id="GO:0005737">
    <property type="term" value="C:cytoplasm"/>
    <property type="evidence" value="ECO:0007669"/>
    <property type="project" value="TreeGrafter"/>
</dbReference>
<sequence>MKNQPNSKKFSINISPLSYEEVRMQIKAMLPAPVEFDDDHNLIELGLNSLKIMRLVNNWRRAGAAVAFAELIAAPRLSDWWSLLQKNNAFSAENEQAKVIEGHGDVNRPFPLTDVQYAYWVGRRDDQPLGGVGCHAYLEIDGRDVEPQRLESAWGQLLEHHSLLRARFLADGQQEVLNAPFTKALSVHDLRLYPEDGLVLELSRIRDRLSHRLLAVEEGEVAGIELSLLPGGNTRIHFDIDLLVADVQSLHIILRDLAALYARGVKPPAPKNWSFAQYLKGEGKRRAKEKEMAAQYWKDQLEHMPKAPELPLAKKPETIKNPVFRRRTYFIGKGQWSFLQKHASAHRITPAMVLLTVYAAVIDRWSANSRFLLNLPLFDRQIGENGVDDVVADFTSLLLLPVDCAEPQSFLELAQAIQAKFHEAVANASYSGVQIQRDMARIYPGESNFAPVVFACNLGTPLLNNECRQSFGSLTYMISQTPQVWLDFQLYESDGGLLLAWDAVEQLFPEYLIDDMFGSYVQLIKQLADSEQAWKEIPDVLPAAQQQRRKKEAALSLPVVEQCIHTSFFEYATKYPESVAVIDSSSDMKLSYGELSVNALKIASMLKEKGVKKGDTVAITLPRGAGQIEAVFGVLAAGACYVPVSVSQPDARRAFIHKKANIECVLTDNKRQDAVKWPENTIVLNTAAAAEYGCLEQIEKTSAEDLAYIIFTSGSTGEPKGVEITHYGAWNTISDINKRCRVTGGDRILAVSSLDFDLSVYDIFGLLSAGGTIVTLMEDSCRDAAYWLKAIMKYQITMWNSAPVLLDMLLVAAESKKINQLHLRVAMLSGDWIGLDIPVRLKNVETNCTLLALGGATEASIWSNSFSVTLPLPKEWVSIPYGRPLSNQTYRIVDAKGNDTPDWAVGELWIGGAGVAKGYCGDESLTKERFVDWNGMRWYKTGDMGRFWPDNNIEFLGRKDFQVKIRGHRIELGEIETVLKKHPGVKEAVIAAVQTDKASRQLVGYIVPEYKNNEDLKEEHLSDYLKKKLPEYMVPSVFLILDKLPVSASGKVERKALPMPGNMNRSRKEFIHAETKVEQCLVEIWSKAFALEKIGVTDNYFNLGGDSLLGTKICAEVHNELGVELLLTGLFEKTTIAELAEYIQELMDEKENAIFSGTQLPAIIPEPANRNEPFPLTNIQLAYWVGRSGAYTLGNVSSHCYFEIEETGLDVGRVNRAWQRLVDHHDMLRAVIMSDGQQQKILEKVPFYYIEVCDLRNENDEYVAAALEAIKSEMSHQVLSADEWPLFEIKASIFGENRVRLHISLDNIILDGWSIFHLLGEWAKIYKYPEISLPAVNLSFRDYVIAWEKMKETELYKRSAEYWLGRLETLPSAPELPLAKNPESIAKQRFRRLQAKLNCETWTQLKDRAKKLGITPSSVLMSAFAEALCLWCKNPKFTINVTLFNRLPLHKQINNVIGDFTSLVLLEVDNTAGQTFAQRCLNIQRRLTNDLSCSYFDGVEVQRKLAKMPGKHQYAAMPVVFTSTLGVMKQDNTEWLGKLVYSITQTPQVWLDHQVQEQEGELLFNWDIVEGLFPEGLTEDTFKAYCSLLQSLSAAETVWHEAIPNLVPVPGLANRLKANETDGPVSNETLISLFEKQVVRRMEYKAVITSDSELTYEELSNRSFIVSELLSQKNITKASPVAIVMEKGWEQVAAALGILKCGAAYVPIDSGNPEERIWKLLKDADASVVLTQSWLAKKFTWPEDISILTVDEHSLAEGPVHVQLKEALPGDLAYVMYTSGSTGFPKGVMIQHQGAVNTILDINKRFSIGPEDKVLALSNMNFDLSVYDVFGMLAEGASIVMPDAGKVKEPAHWLELIIKEKITVWNTVPAFMQMLLEYMSVRDVKTEELQSLRLVLLSGDWIPLDLPDKIRHYFKNTQIVSLGGATEASIWSNLYPIDQIEAAWKSIPYGKPLTNQRYYVLSEFLRDCPVWVPGKLYIGGLGVARGYLNDEEKTKEKFIIHPHTGERLYNTGDFGRYWPDGNIEFLGREDFQVKIKGYRIELGEVEAAIRSYERVKEAVVVIENDHSALCAAVVPYEYSPDNNLEYEIYTDLSKKLPSYCIPGKIAILESLPLSDNGKVDRKAVGNIVKTKKAEETSTFEGPRDELEHRIAGVWSEVLEVQKISRNDDFFLLGGDSLKAVRISGQLQTRKISPARISLQTLFEASTIASLAEKIRNLDIAEPNNYAEGIL</sequence>
<dbReference type="Gene3D" id="1.10.1200.10">
    <property type="entry name" value="ACP-like"/>
    <property type="match status" value="3"/>
</dbReference>
<evidence type="ECO:0000313" key="9">
    <source>
        <dbReference type="EMBL" id="ACV63457.1"/>
    </source>
</evidence>
<dbReference type="STRING" id="485916.Dtox_2675"/>
<dbReference type="InterPro" id="IPR006162">
    <property type="entry name" value="Ppantetheine_attach_site"/>
</dbReference>
<dbReference type="Pfam" id="PF13193">
    <property type="entry name" value="AMP-binding_C"/>
    <property type="match status" value="2"/>
</dbReference>
<evidence type="ECO:0000256" key="3">
    <source>
        <dbReference type="ARBA" id="ARBA00006432"/>
    </source>
</evidence>
<evidence type="ECO:0000256" key="1">
    <source>
        <dbReference type="ARBA" id="ARBA00001957"/>
    </source>
</evidence>
<dbReference type="FunFam" id="3.40.50.12780:FF:000012">
    <property type="entry name" value="Non-ribosomal peptide synthetase"/>
    <property type="match status" value="2"/>
</dbReference>
<dbReference type="KEGG" id="dae:Dtox_2675"/>
<dbReference type="SUPFAM" id="SSF52777">
    <property type="entry name" value="CoA-dependent acyltransferases"/>
    <property type="match status" value="4"/>
</dbReference>
<evidence type="ECO:0000256" key="4">
    <source>
        <dbReference type="ARBA" id="ARBA00022450"/>
    </source>
</evidence>
<dbReference type="SUPFAM" id="SSF56801">
    <property type="entry name" value="Acetyl-CoA synthetase-like"/>
    <property type="match status" value="2"/>
</dbReference>
<keyword evidence="5" id="KW-0597">Phosphoprotein</keyword>
<feature type="domain" description="Carrier" evidence="8">
    <location>
        <begin position="2141"/>
        <end position="2218"/>
    </location>
</feature>
<dbReference type="InterPro" id="IPR009081">
    <property type="entry name" value="PP-bd_ACP"/>
</dbReference>
<dbReference type="SUPFAM" id="SSF47336">
    <property type="entry name" value="ACP-like"/>
    <property type="match status" value="3"/>
</dbReference>
<name>C8W161_DESAS</name>
<dbReference type="PANTHER" id="PTHR45527:SF10">
    <property type="entry name" value="PYOCHELIN SYNTHASE PCHF"/>
    <property type="match status" value="1"/>
</dbReference>
<dbReference type="InterPro" id="IPR042099">
    <property type="entry name" value="ANL_N_sf"/>
</dbReference>
<dbReference type="NCBIfam" id="TIGR01733">
    <property type="entry name" value="AA-adenyl-dom"/>
    <property type="match status" value="2"/>
</dbReference>
<dbReference type="GO" id="GO:0016874">
    <property type="term" value="F:ligase activity"/>
    <property type="evidence" value="ECO:0007669"/>
    <property type="project" value="UniProtKB-KW"/>
</dbReference>
<evidence type="ECO:0000256" key="2">
    <source>
        <dbReference type="ARBA" id="ARBA00004924"/>
    </source>
</evidence>
<dbReference type="InterPro" id="IPR010071">
    <property type="entry name" value="AA_adenyl_dom"/>
</dbReference>
<dbReference type="PROSITE" id="PS50075">
    <property type="entry name" value="CARRIER"/>
    <property type="match status" value="2"/>
</dbReference>
<organism evidence="9 10">
    <name type="scientific">Desulfofarcimen acetoxidans (strain ATCC 49208 / DSM 771 / KCTC 5769 / VKM B-1644 / 5575)</name>
    <name type="common">Desulfotomaculum acetoxidans</name>
    <dbReference type="NCBI Taxonomy" id="485916"/>
    <lineage>
        <taxon>Bacteria</taxon>
        <taxon>Bacillati</taxon>
        <taxon>Bacillota</taxon>
        <taxon>Clostridia</taxon>
        <taxon>Eubacteriales</taxon>
        <taxon>Peptococcaceae</taxon>
        <taxon>Desulfofarcimen</taxon>
    </lineage>
</organism>
<dbReference type="Pfam" id="PF00668">
    <property type="entry name" value="Condensation"/>
    <property type="match status" value="2"/>
</dbReference>
<dbReference type="Pfam" id="PF00501">
    <property type="entry name" value="AMP-binding"/>
    <property type="match status" value="2"/>
</dbReference>